<dbReference type="AlphaFoldDB" id="A0A223E5A6"/>
<dbReference type="EMBL" id="CP017703">
    <property type="protein sequence ID" value="ASS90448.1"/>
    <property type="molecule type" value="Genomic_DNA"/>
</dbReference>
<proteinExistence type="predicted"/>
<organism evidence="1 2">
    <name type="scientific">Aeribacillus pallidus</name>
    <dbReference type="NCBI Taxonomy" id="33936"/>
    <lineage>
        <taxon>Bacteria</taxon>
        <taxon>Bacillati</taxon>
        <taxon>Bacillota</taxon>
        <taxon>Bacilli</taxon>
        <taxon>Bacillales</taxon>
        <taxon>Bacillaceae</taxon>
        <taxon>Aeribacillus</taxon>
    </lineage>
</organism>
<evidence type="ECO:0000313" key="2">
    <source>
        <dbReference type="Proteomes" id="UP000214606"/>
    </source>
</evidence>
<sequence length="126" mass="13990">MKDSVDEDAKLKVLASILRAGGWVLEKALAPLSKSAANKIKKYRLKIADGLEKAEKTTESGISKGLQKAGRYCQEFCVTFNRISQIMLYSVIKSFISSDPLTHLQIYGRSFSCSPTPHTVTIMMIF</sequence>
<dbReference type="KEGG" id="apak:AP3564_09675"/>
<reference evidence="1 2" key="1">
    <citation type="submission" date="2016-10" db="EMBL/GenBank/DDBJ databases">
        <title>The whole genome sequencing and assembly of Aeribacillus pallidus KCTC3564 strain.</title>
        <authorList>
            <person name="Lee Y.-J."/>
            <person name="Park M.-K."/>
            <person name="Yi H."/>
            <person name="Bahn Y.-S."/>
            <person name="Kim J.F."/>
            <person name="Lee D.-W."/>
        </authorList>
    </citation>
    <scope>NUCLEOTIDE SEQUENCE [LARGE SCALE GENOMIC DNA]</scope>
    <source>
        <strain evidence="1 2">KCTC3564</strain>
    </source>
</reference>
<name>A0A223E5A6_9BACI</name>
<gene>
    <name evidence="1" type="ORF">AP3564_09675</name>
</gene>
<evidence type="ECO:0000313" key="1">
    <source>
        <dbReference type="EMBL" id="ASS90448.1"/>
    </source>
</evidence>
<protein>
    <submittedName>
        <fullName evidence="1">Uncharacterized protein</fullName>
    </submittedName>
</protein>
<dbReference type="Proteomes" id="UP000214606">
    <property type="component" value="Chromosome"/>
</dbReference>
<accession>A0A223E5A6</accession>
<dbReference type="RefSeq" id="WP_094245294.1">
    <property type="nucleotide sequence ID" value="NZ_CP017703.1"/>
</dbReference>